<dbReference type="AlphaFoldDB" id="A0A433V5L3"/>
<proteinExistence type="predicted"/>
<reference evidence="4" key="1">
    <citation type="submission" date="2018-12" db="EMBL/GenBank/DDBJ databases">
        <authorList>
            <person name="Will S."/>
            <person name="Neumann-Schaal M."/>
            <person name="Henke P."/>
        </authorList>
    </citation>
    <scope>NUCLEOTIDE SEQUENCE</scope>
    <source>
        <strain evidence="4">PCC 7102</strain>
    </source>
</reference>
<feature type="compositionally biased region" description="Low complexity" evidence="1">
    <location>
        <begin position="33"/>
        <end position="52"/>
    </location>
</feature>
<feature type="signal peptide" evidence="3">
    <location>
        <begin position="1"/>
        <end position="29"/>
    </location>
</feature>
<keyword evidence="3" id="KW-0732">Signal</keyword>
<gene>
    <name evidence="4" type="ORF">DSM106972_068920</name>
</gene>
<evidence type="ECO:0000256" key="3">
    <source>
        <dbReference type="SAM" id="SignalP"/>
    </source>
</evidence>
<evidence type="ECO:0000256" key="1">
    <source>
        <dbReference type="SAM" id="MobiDB-lite"/>
    </source>
</evidence>
<keyword evidence="5" id="KW-1185">Reference proteome</keyword>
<evidence type="ECO:0000313" key="4">
    <source>
        <dbReference type="EMBL" id="RUT01341.1"/>
    </source>
</evidence>
<evidence type="ECO:0008006" key="6">
    <source>
        <dbReference type="Google" id="ProtNLM"/>
    </source>
</evidence>
<dbReference type="EMBL" id="RSCL01000020">
    <property type="protein sequence ID" value="RUT01341.1"/>
    <property type="molecule type" value="Genomic_DNA"/>
</dbReference>
<feature type="transmembrane region" description="Helical" evidence="2">
    <location>
        <begin position="62"/>
        <end position="78"/>
    </location>
</feature>
<protein>
    <recommendedName>
        <fullName evidence="6">WGxxGxxG-CTERM domain-containing protein</fullName>
    </recommendedName>
</protein>
<name>A0A433V5L3_9CYAN</name>
<comment type="caution">
    <text evidence="4">The sequence shown here is derived from an EMBL/GenBank/DDBJ whole genome shotgun (WGS) entry which is preliminary data.</text>
</comment>
<feature type="region of interest" description="Disordered" evidence="1">
    <location>
        <begin position="31"/>
        <end position="52"/>
    </location>
</feature>
<dbReference type="NCBIfam" id="NF041742">
    <property type="entry name" value="WGxxGxxG_fam"/>
    <property type="match status" value="1"/>
</dbReference>
<dbReference type="RefSeq" id="WP_127085028.1">
    <property type="nucleotide sequence ID" value="NZ_RSCL01000020.1"/>
</dbReference>
<sequence>MKRDFNRVIGASVLAASLSILPLSMSANAQTATDGTFGNSTTRTTTGVNNDGTYTRDNGFDWGWLGLLGLAGLAGLAGKKRSEPTAYRDPNAVGTSGYRE</sequence>
<dbReference type="NCBIfam" id="NF038039">
    <property type="entry name" value="WGxxGxxG-CTERM"/>
    <property type="match status" value="1"/>
</dbReference>
<organism evidence="4 5">
    <name type="scientific">Dulcicalothrix desertica PCC 7102</name>
    <dbReference type="NCBI Taxonomy" id="232991"/>
    <lineage>
        <taxon>Bacteria</taxon>
        <taxon>Bacillati</taxon>
        <taxon>Cyanobacteriota</taxon>
        <taxon>Cyanophyceae</taxon>
        <taxon>Nostocales</taxon>
        <taxon>Calotrichaceae</taxon>
        <taxon>Dulcicalothrix</taxon>
    </lineage>
</organism>
<reference evidence="4" key="2">
    <citation type="journal article" date="2019" name="Genome Biol. Evol.">
        <title>Day and night: Metabolic profiles and evolutionary relationships of six axenic non-marine cyanobacteria.</title>
        <authorList>
            <person name="Will S.E."/>
            <person name="Henke P."/>
            <person name="Boedeker C."/>
            <person name="Huang S."/>
            <person name="Brinkmann H."/>
            <person name="Rohde M."/>
            <person name="Jarek M."/>
            <person name="Friedl T."/>
            <person name="Seufert S."/>
            <person name="Schumacher M."/>
            <person name="Overmann J."/>
            <person name="Neumann-Schaal M."/>
            <person name="Petersen J."/>
        </authorList>
    </citation>
    <scope>NUCLEOTIDE SEQUENCE [LARGE SCALE GENOMIC DNA]</scope>
    <source>
        <strain evidence="4">PCC 7102</strain>
    </source>
</reference>
<feature type="region of interest" description="Disordered" evidence="1">
    <location>
        <begin position="78"/>
        <end position="100"/>
    </location>
</feature>
<feature type="chain" id="PRO_5030092493" description="WGxxGxxG-CTERM domain-containing protein" evidence="3">
    <location>
        <begin position="30"/>
        <end position="100"/>
    </location>
</feature>
<keyword evidence="2" id="KW-0812">Transmembrane</keyword>
<accession>A0A433V5L3</accession>
<dbReference type="Proteomes" id="UP000271624">
    <property type="component" value="Unassembled WGS sequence"/>
</dbReference>
<dbReference type="OrthoDB" id="490029at2"/>
<keyword evidence="2" id="KW-0472">Membrane</keyword>
<evidence type="ECO:0000313" key="5">
    <source>
        <dbReference type="Proteomes" id="UP000271624"/>
    </source>
</evidence>
<keyword evidence="2" id="KW-1133">Transmembrane helix</keyword>
<evidence type="ECO:0000256" key="2">
    <source>
        <dbReference type="SAM" id="Phobius"/>
    </source>
</evidence>